<evidence type="ECO:0000313" key="7">
    <source>
        <dbReference type="Proteomes" id="UP000032431"/>
    </source>
</evidence>
<evidence type="ECO:0000256" key="3">
    <source>
        <dbReference type="ARBA" id="ARBA00022801"/>
    </source>
</evidence>
<proteinExistence type="predicted"/>
<dbReference type="PANTHER" id="PTHR46233:SF3">
    <property type="entry name" value="HYDROXYACYLGLUTATHIONE HYDROLASE GLOC"/>
    <property type="match status" value="1"/>
</dbReference>
<gene>
    <name evidence="6" type="ORF">CCDG5_0223</name>
</gene>
<dbReference type="HOGENOM" id="CLU_030571_5_2_9"/>
<keyword evidence="3 6" id="KW-0378">Hydrolase</keyword>
<dbReference type="Proteomes" id="UP000032431">
    <property type="component" value="Chromosome I"/>
</dbReference>
<keyword evidence="2" id="KW-0479">Metal-binding</keyword>
<dbReference type="InterPro" id="IPR036866">
    <property type="entry name" value="RibonucZ/Hydroxyglut_hydro"/>
</dbReference>
<sequence length="209" mass="22877">MFIKCLKVGMIETNCYIVCDKVTNSAVIIDPGADASRIVTALEETGCKAKYVLLTHGHADHMLAAHEVLSKTGAKLGVFADELELLNNPDLNVYNAMGLDNFEPFTPDILFHDGDTVTFGGVSMQVIHTPGHTHGSCCYMTQDTLFSGDTLFKESAGRTDLPTGNMQELEESLKRIFSLEGDLQVLPGHGDFTTLDYERKNNPFMGTLI</sequence>
<dbReference type="GO" id="GO:0004416">
    <property type="term" value="F:hydroxyacylglutathione hydrolase activity"/>
    <property type="evidence" value="ECO:0007669"/>
    <property type="project" value="UniProtKB-EC"/>
</dbReference>
<keyword evidence="7" id="KW-1185">Reference proteome</keyword>
<dbReference type="CDD" id="cd06262">
    <property type="entry name" value="metallo-hydrolase-like_MBL-fold"/>
    <property type="match status" value="1"/>
</dbReference>
<reference evidence="7" key="1">
    <citation type="submission" date="2014-07" db="EMBL/GenBank/DDBJ databases">
        <authorList>
            <person name="Wibberg D."/>
        </authorList>
    </citation>
    <scope>NUCLEOTIDE SEQUENCE [LARGE SCALE GENOMIC DNA]</scope>
    <source>
        <strain evidence="7">DG5</strain>
    </source>
</reference>
<keyword evidence="4" id="KW-0862">Zinc</keyword>
<dbReference type="SMART" id="SM00849">
    <property type="entry name" value="Lactamase_B"/>
    <property type="match status" value="1"/>
</dbReference>
<protein>
    <submittedName>
        <fullName evidence="6">Hydroxyacylglutathione hydrolase</fullName>
        <ecNumber evidence="6">3.1.2.6</ecNumber>
    </submittedName>
</protein>
<organism evidence="6 7">
    <name type="scientific">[Clostridium] cellulosi</name>
    <dbReference type="NCBI Taxonomy" id="29343"/>
    <lineage>
        <taxon>Bacteria</taxon>
        <taxon>Bacillati</taxon>
        <taxon>Bacillota</taxon>
        <taxon>Clostridia</taxon>
        <taxon>Eubacteriales</taxon>
        <taxon>Oscillospiraceae</taxon>
        <taxon>Oscillospiraceae incertae sedis</taxon>
    </lineage>
</organism>
<evidence type="ECO:0000313" key="6">
    <source>
        <dbReference type="EMBL" id="CDZ23366.1"/>
    </source>
</evidence>
<dbReference type="SUPFAM" id="SSF56281">
    <property type="entry name" value="Metallo-hydrolase/oxidoreductase"/>
    <property type="match status" value="1"/>
</dbReference>
<dbReference type="KEGG" id="ccel:CCDG5_0223"/>
<feature type="domain" description="Metallo-beta-lactamase" evidence="5">
    <location>
        <begin position="12"/>
        <end position="189"/>
    </location>
</feature>
<dbReference type="OrthoDB" id="9802248at2"/>
<dbReference type="Gene3D" id="3.60.15.10">
    <property type="entry name" value="Ribonuclease Z/Hydroxyacylglutathione hydrolase-like"/>
    <property type="match status" value="1"/>
</dbReference>
<dbReference type="EC" id="3.1.2.6" evidence="6"/>
<dbReference type="PATRIC" id="fig|29343.3.peg.227"/>
<evidence type="ECO:0000256" key="1">
    <source>
        <dbReference type="ARBA" id="ARBA00001947"/>
    </source>
</evidence>
<dbReference type="GO" id="GO:0046872">
    <property type="term" value="F:metal ion binding"/>
    <property type="evidence" value="ECO:0007669"/>
    <property type="project" value="UniProtKB-KW"/>
</dbReference>
<dbReference type="PANTHER" id="PTHR46233">
    <property type="entry name" value="HYDROXYACYLGLUTATHIONE HYDROLASE GLOC"/>
    <property type="match status" value="1"/>
</dbReference>
<evidence type="ECO:0000259" key="5">
    <source>
        <dbReference type="SMART" id="SM00849"/>
    </source>
</evidence>
<name>A0A078KIK6_9FIRM</name>
<dbReference type="EMBL" id="LM995447">
    <property type="protein sequence ID" value="CDZ23366.1"/>
    <property type="molecule type" value="Genomic_DNA"/>
</dbReference>
<dbReference type="STRING" id="29343.CCDG5_0223"/>
<comment type="cofactor">
    <cofactor evidence="1">
        <name>Zn(2+)</name>
        <dbReference type="ChEBI" id="CHEBI:29105"/>
    </cofactor>
</comment>
<dbReference type="Pfam" id="PF00753">
    <property type="entry name" value="Lactamase_B"/>
    <property type="match status" value="1"/>
</dbReference>
<dbReference type="InterPro" id="IPR051453">
    <property type="entry name" value="MBL_Glyoxalase_II"/>
</dbReference>
<dbReference type="InterPro" id="IPR001279">
    <property type="entry name" value="Metallo-B-lactamas"/>
</dbReference>
<evidence type="ECO:0000256" key="4">
    <source>
        <dbReference type="ARBA" id="ARBA00022833"/>
    </source>
</evidence>
<evidence type="ECO:0000256" key="2">
    <source>
        <dbReference type="ARBA" id="ARBA00022723"/>
    </source>
</evidence>
<dbReference type="AlphaFoldDB" id="A0A078KIK6"/>
<accession>A0A078KIK6</accession>